<dbReference type="EMBL" id="AMQM01003057">
    <property type="status" value="NOT_ANNOTATED_CDS"/>
    <property type="molecule type" value="Genomic_DNA"/>
</dbReference>
<evidence type="ECO:0000313" key="9">
    <source>
        <dbReference type="EMBL" id="ESO08777.1"/>
    </source>
</evidence>
<reference evidence="10" key="3">
    <citation type="submission" date="2015-06" db="UniProtKB">
        <authorList>
            <consortium name="EnsemblMetazoa"/>
        </authorList>
    </citation>
    <scope>IDENTIFICATION</scope>
</reference>
<keyword evidence="4" id="KW-0653">Protein transport</keyword>
<dbReference type="GO" id="GO:0035615">
    <property type="term" value="F:clathrin adaptor activity"/>
    <property type="evidence" value="ECO:0000318"/>
    <property type="project" value="GO_Central"/>
</dbReference>
<dbReference type="SUPFAM" id="SSF55711">
    <property type="entry name" value="Subdomain of clathrin and coatomer appendage domain"/>
    <property type="match status" value="1"/>
</dbReference>
<evidence type="ECO:0000256" key="4">
    <source>
        <dbReference type="ARBA" id="ARBA00022927"/>
    </source>
</evidence>
<evidence type="ECO:0000256" key="3">
    <source>
        <dbReference type="ARBA" id="ARBA00022583"/>
    </source>
</evidence>
<evidence type="ECO:0000256" key="1">
    <source>
        <dbReference type="ARBA" id="ARBA00004277"/>
    </source>
</evidence>
<evidence type="ECO:0000259" key="8">
    <source>
        <dbReference type="SMART" id="SM00809"/>
    </source>
</evidence>
<dbReference type="Pfam" id="PF01602">
    <property type="entry name" value="Adaptin_N"/>
    <property type="match status" value="1"/>
</dbReference>
<dbReference type="InterPro" id="IPR002553">
    <property type="entry name" value="Clathrin/coatomer_adapt-like_N"/>
</dbReference>
<reference evidence="9 11" key="2">
    <citation type="journal article" date="2013" name="Nature">
        <title>Insights into bilaterian evolution from three spiralian genomes.</title>
        <authorList>
            <person name="Simakov O."/>
            <person name="Marletaz F."/>
            <person name="Cho S.J."/>
            <person name="Edsinger-Gonzales E."/>
            <person name="Havlak P."/>
            <person name="Hellsten U."/>
            <person name="Kuo D.H."/>
            <person name="Larsson T."/>
            <person name="Lv J."/>
            <person name="Arendt D."/>
            <person name="Savage R."/>
            <person name="Osoegawa K."/>
            <person name="de Jong P."/>
            <person name="Grimwood J."/>
            <person name="Chapman J.A."/>
            <person name="Shapiro H."/>
            <person name="Aerts A."/>
            <person name="Otillar R.P."/>
            <person name="Terry A.Y."/>
            <person name="Boore J.L."/>
            <person name="Grigoriev I.V."/>
            <person name="Lindberg D.R."/>
            <person name="Seaver E.C."/>
            <person name="Weisblat D.A."/>
            <person name="Putnam N.H."/>
            <person name="Rokhsar D.S."/>
        </authorList>
    </citation>
    <scope>NUCLEOTIDE SEQUENCE</scope>
</reference>
<keyword evidence="2" id="KW-0813">Transport</keyword>
<dbReference type="GO" id="GO:0006886">
    <property type="term" value="P:intracellular protein transport"/>
    <property type="evidence" value="ECO:0007669"/>
    <property type="project" value="InterPro"/>
</dbReference>
<protein>
    <recommendedName>
        <fullName evidence="8">Clathrin adaptor alpha/beta/gamma-adaptin appendage Ig-like subdomain domain-containing protein</fullName>
    </recommendedName>
</protein>
<dbReference type="InterPro" id="IPR008152">
    <property type="entry name" value="Clathrin_a/b/g-adaptin_app_Ig"/>
</dbReference>
<dbReference type="InterPro" id="IPR003164">
    <property type="entry name" value="Clathrin_a-adaptin_app_sub_C"/>
</dbReference>
<evidence type="ECO:0000256" key="2">
    <source>
        <dbReference type="ARBA" id="ARBA00022448"/>
    </source>
</evidence>
<evidence type="ECO:0000256" key="7">
    <source>
        <dbReference type="PIRSR" id="PIRSR037091-1"/>
    </source>
</evidence>
<dbReference type="PIRSF" id="PIRSF037091">
    <property type="entry name" value="AP2_complex_alpha"/>
    <property type="match status" value="1"/>
</dbReference>
<dbReference type="InterPro" id="IPR050840">
    <property type="entry name" value="Adaptor_Complx_Large_Subunit"/>
</dbReference>
<keyword evidence="11" id="KW-1185">Reference proteome</keyword>
<organism evidence="10 11">
    <name type="scientific">Helobdella robusta</name>
    <name type="common">Californian leech</name>
    <dbReference type="NCBI Taxonomy" id="6412"/>
    <lineage>
        <taxon>Eukaryota</taxon>
        <taxon>Metazoa</taxon>
        <taxon>Spiralia</taxon>
        <taxon>Lophotrochozoa</taxon>
        <taxon>Annelida</taxon>
        <taxon>Clitellata</taxon>
        <taxon>Hirudinea</taxon>
        <taxon>Rhynchobdellida</taxon>
        <taxon>Glossiphoniidae</taxon>
        <taxon>Helobdella</taxon>
    </lineage>
</organism>
<dbReference type="InterPro" id="IPR017104">
    <property type="entry name" value="AP2_complex_asu"/>
</dbReference>
<feature type="binding site" evidence="7">
    <location>
        <position position="52"/>
    </location>
    <ligand>
        <name>a 1,2-diacyl-sn-glycero-3-phospho-(1D-myo-inositol-3,4,5-trisphosphate)</name>
        <dbReference type="ChEBI" id="CHEBI:57836"/>
    </ligand>
</feature>
<evidence type="ECO:0000313" key="11">
    <source>
        <dbReference type="Proteomes" id="UP000015101"/>
    </source>
</evidence>
<dbReference type="InParanoid" id="T1ELX9"/>
<dbReference type="Gene3D" id="1.25.10.10">
    <property type="entry name" value="Leucine-rich Repeat Variant"/>
    <property type="match status" value="1"/>
</dbReference>
<evidence type="ECO:0000313" key="10">
    <source>
        <dbReference type="EnsemblMetazoa" id="HelroP156513"/>
    </source>
</evidence>
<dbReference type="InterPro" id="IPR011989">
    <property type="entry name" value="ARM-like"/>
</dbReference>
<evidence type="ECO:0000256" key="6">
    <source>
        <dbReference type="ARBA" id="ARBA00023176"/>
    </source>
</evidence>
<dbReference type="AlphaFoldDB" id="T1ELX9"/>
<keyword evidence="3" id="KW-0254">Endocytosis</keyword>
<dbReference type="InterPro" id="IPR009028">
    <property type="entry name" value="Coatomer/calthrin_app_sub_C"/>
</dbReference>
<evidence type="ECO:0000256" key="5">
    <source>
        <dbReference type="ARBA" id="ARBA00023136"/>
    </source>
</evidence>
<gene>
    <name evidence="10" type="primary">20197579</name>
    <name evidence="9" type="ORF">HELRODRAFT_156513</name>
</gene>
<dbReference type="InterPro" id="IPR012295">
    <property type="entry name" value="TBP_dom_sf"/>
</dbReference>
<dbReference type="CTD" id="20197579"/>
<sequence>MLPVKGDGMRGLAVFISDIRSCKSKEAEIRRINKELANIRSKFKGDKTFDGYQRKKYICKLLFIFLLGHDIDFGHMEAVNLLSSNKYTEKQIGYLFISVLISGSNSLINLIIQSLKSDLSSSNVTYKMLALQCIANIGCRDMCDTFAGDVIKFLVSGDSMESIKQCASLCLLSLIRNNPGCISMSNWAFRLIHLLNDKDLGVVTSAISLIQVLATKNPKEYRACVPIVISRLNRIVMTQMNDLQDYTYYFIPAPWLSVKLLKLLQIFNFRESPVEKNRLVEVLDHILQKNHESLKSKKVQHVFAKNAVLLEAINLIVHVDGDQLLLVRSCNILGNFLIHREINLRFLALEGLCLLATTEYSHNVVKRHQELVLSALKTEKDIAVRQRAADLLYAMCDRNNVAVIVYEMLAYLENADHSLREEMVLKIAILSEKYAVDYTWYVDTILHLIKVSGDYVSDEVWYRVVKVIINRDDVQGYAAKTVFECLQAPSCHENMVRVGGYILGEFGNLIAGDSRSSPLVQYNLLMSKYALCTLPTKQLLLSTFVKFANLFPEIKSNILQFFKSQKQCRNSNIEIQQRSVEYSKLIMDAPVDVLAVILEEMPPYVENQPSLMNKLRQKVTTTKTTSSMTSSSTTTTTTTSKYGNLYEDDLIQIGVRSEFRKNLGRLHLYYGNKSLHQFTGFRTTAQVQKQQLLNIECADDFTEPPILVVHFKYCDTSRTLFIGLPILLNKFIEGSIMDANTFFVRWNNLSRPSQEVQKIILAKYSMNDDVIKQKLSLFGLTVLDGIDPNPVNIVSAGILNTASLLIGVLVRLELNHMAQMYRLTVRAYKDGVAGTMCSLLEQQL</sequence>
<keyword evidence="6" id="KW-0168">Coated pit</keyword>
<dbReference type="EMBL" id="AMQM01003055">
    <property type="status" value="NOT_ANNOTATED_CDS"/>
    <property type="molecule type" value="Genomic_DNA"/>
</dbReference>
<dbReference type="InterPro" id="IPR016024">
    <property type="entry name" value="ARM-type_fold"/>
</dbReference>
<accession>T1ELX9</accession>
<dbReference type="KEGG" id="hro:HELRODRAFT_156513"/>
<dbReference type="GO" id="GO:0030122">
    <property type="term" value="C:AP-2 adaptor complex"/>
    <property type="evidence" value="ECO:0000318"/>
    <property type="project" value="GO_Central"/>
</dbReference>
<dbReference type="EMBL" id="KB096023">
    <property type="protein sequence ID" value="ESO08777.1"/>
    <property type="molecule type" value="Genomic_DNA"/>
</dbReference>
<dbReference type="SUPFAM" id="SSF49348">
    <property type="entry name" value="Clathrin adaptor appendage domain"/>
    <property type="match status" value="1"/>
</dbReference>
<dbReference type="Pfam" id="PF02883">
    <property type="entry name" value="Alpha_adaptinC2"/>
    <property type="match status" value="1"/>
</dbReference>
<dbReference type="OrthoDB" id="413467at2759"/>
<dbReference type="OMA" id="CIANIGC"/>
<dbReference type="GeneID" id="20197579"/>
<dbReference type="RefSeq" id="XP_009012799.1">
    <property type="nucleotide sequence ID" value="XM_009014551.1"/>
</dbReference>
<name>T1ELX9_HELRO</name>
<dbReference type="GO" id="GO:0072583">
    <property type="term" value="P:clathrin-dependent endocytosis"/>
    <property type="evidence" value="ECO:0000318"/>
    <property type="project" value="GO_Central"/>
</dbReference>
<dbReference type="InterPro" id="IPR013041">
    <property type="entry name" value="Clathrin_app_Ig-like_sf"/>
</dbReference>
<dbReference type="HOGENOM" id="CLU_003824_1_0_1"/>
<feature type="binding site" evidence="7">
    <location>
        <begin position="10"/>
        <end position="11"/>
    </location>
    <ligand>
        <name>a 1,2-diacyl-sn-glycero-3-phospho-(1D-myo-inositol-3,4,5-trisphosphate)</name>
        <dbReference type="ChEBI" id="CHEBI:57836"/>
    </ligand>
</feature>
<comment type="subcellular location">
    <subcellularLocation>
        <location evidence="1">Membrane</location>
        <location evidence="1">Coated pit</location>
        <topology evidence="1">Peripheral membrane protein</topology>
        <orientation evidence="1">Cytoplasmic side</orientation>
    </subcellularLocation>
</comment>
<dbReference type="EMBL" id="AMQM01003056">
    <property type="status" value="NOT_ANNOTATED_CDS"/>
    <property type="molecule type" value="Genomic_DNA"/>
</dbReference>
<dbReference type="eggNOG" id="KOG1077">
    <property type="taxonomic scope" value="Eukaryota"/>
</dbReference>
<keyword evidence="5" id="KW-0472">Membrane</keyword>
<dbReference type="FunFam" id="1.25.10.10:FF:000020">
    <property type="entry name" value="AP-2 complex subunit alpha"/>
    <property type="match status" value="1"/>
</dbReference>
<dbReference type="Pfam" id="PF02296">
    <property type="entry name" value="Alpha_adaptin_C"/>
    <property type="match status" value="1"/>
</dbReference>
<feature type="binding site" evidence="7">
    <location>
        <begin position="56"/>
        <end position="60"/>
    </location>
    <ligand>
        <name>a 1,2-diacyl-sn-glycero-3-phospho-(1D-myo-inositol-3,4,5-trisphosphate)</name>
        <dbReference type="ChEBI" id="CHEBI:57836"/>
    </ligand>
</feature>
<dbReference type="STRING" id="6412.T1ELX9"/>
<proteinExistence type="predicted"/>
<feature type="binding site" evidence="7">
    <location>
        <position position="42"/>
    </location>
    <ligand>
        <name>a 1,2-diacyl-sn-glycero-3-phospho-(1D-myo-inositol-3,4,5-trisphosphate)</name>
        <dbReference type="ChEBI" id="CHEBI:57836"/>
    </ligand>
</feature>
<dbReference type="Gene3D" id="2.60.40.1230">
    <property type="match status" value="2"/>
</dbReference>
<dbReference type="SUPFAM" id="SSF48371">
    <property type="entry name" value="ARM repeat"/>
    <property type="match status" value="1"/>
</dbReference>
<dbReference type="EnsemblMetazoa" id="HelroT156513">
    <property type="protein sequence ID" value="HelroP156513"/>
    <property type="gene ID" value="HelroG156513"/>
</dbReference>
<feature type="domain" description="Clathrin adaptor alpha/beta/gamma-adaptin appendage Ig-like subdomain" evidence="8">
    <location>
        <begin position="635"/>
        <end position="725"/>
    </location>
</feature>
<reference evidence="11" key="1">
    <citation type="submission" date="2012-12" db="EMBL/GenBank/DDBJ databases">
        <authorList>
            <person name="Hellsten U."/>
            <person name="Grimwood J."/>
            <person name="Chapman J.A."/>
            <person name="Shapiro H."/>
            <person name="Aerts A."/>
            <person name="Otillar R.P."/>
            <person name="Terry A.Y."/>
            <person name="Boore J.L."/>
            <person name="Simakov O."/>
            <person name="Marletaz F."/>
            <person name="Cho S.-J."/>
            <person name="Edsinger-Gonzales E."/>
            <person name="Havlak P."/>
            <person name="Kuo D.-H."/>
            <person name="Larsson T."/>
            <person name="Lv J."/>
            <person name="Arendt D."/>
            <person name="Savage R."/>
            <person name="Osoegawa K."/>
            <person name="de Jong P."/>
            <person name="Lindberg D.R."/>
            <person name="Seaver E.C."/>
            <person name="Weisblat D.A."/>
            <person name="Putnam N.H."/>
            <person name="Grigoriev I.V."/>
            <person name="Rokhsar D.S."/>
        </authorList>
    </citation>
    <scope>NUCLEOTIDE SEQUENCE</scope>
</reference>
<dbReference type="PANTHER" id="PTHR22780">
    <property type="entry name" value="ADAPTIN, ALPHA/GAMMA/EPSILON"/>
    <property type="match status" value="1"/>
</dbReference>
<dbReference type="SMART" id="SM00809">
    <property type="entry name" value="Alpha_adaptinC2"/>
    <property type="match status" value="1"/>
</dbReference>
<dbReference type="Gene3D" id="3.30.310.10">
    <property type="entry name" value="TATA-Binding Protein"/>
    <property type="match status" value="1"/>
</dbReference>
<dbReference type="Proteomes" id="UP000015101">
    <property type="component" value="Unassembled WGS sequence"/>
</dbReference>